<comment type="caution">
    <text evidence="1">The sequence shown here is derived from an EMBL/GenBank/DDBJ whole genome shotgun (WGS) entry which is preliminary data.</text>
</comment>
<name>A0ACB7V6X0_DIOAL</name>
<organism evidence="1 2">
    <name type="scientific">Dioscorea alata</name>
    <name type="common">Purple yam</name>
    <dbReference type="NCBI Taxonomy" id="55571"/>
    <lineage>
        <taxon>Eukaryota</taxon>
        <taxon>Viridiplantae</taxon>
        <taxon>Streptophyta</taxon>
        <taxon>Embryophyta</taxon>
        <taxon>Tracheophyta</taxon>
        <taxon>Spermatophyta</taxon>
        <taxon>Magnoliopsida</taxon>
        <taxon>Liliopsida</taxon>
        <taxon>Dioscoreales</taxon>
        <taxon>Dioscoreaceae</taxon>
        <taxon>Dioscorea</taxon>
    </lineage>
</organism>
<evidence type="ECO:0000313" key="1">
    <source>
        <dbReference type="EMBL" id="KAH7669124.1"/>
    </source>
</evidence>
<keyword evidence="2" id="KW-1185">Reference proteome</keyword>
<sequence length="146" mass="16900">MISSKKLTEMVKRWQKTTALKRRRRIISSTRTNHQSTSTTSSSNSSSMEIARKGHIFIYTRDDKRFMIPLSYLTSSIFRLLLRMSEEEFGLPRDGPIMVPCDGVCMEIIISLLKKDKENPLLFAFIPIEPFNIRDCTQSQLVVYGF</sequence>
<proteinExistence type="predicted"/>
<reference evidence="2" key="1">
    <citation type="journal article" date="2022" name="Nat. Commun.">
        <title>Chromosome evolution and the genetic basis of agronomically important traits in greater yam.</title>
        <authorList>
            <person name="Bredeson J.V."/>
            <person name="Lyons J.B."/>
            <person name="Oniyinde I.O."/>
            <person name="Okereke N.R."/>
            <person name="Kolade O."/>
            <person name="Nnabue I."/>
            <person name="Nwadili C.O."/>
            <person name="Hribova E."/>
            <person name="Parker M."/>
            <person name="Nwogha J."/>
            <person name="Shu S."/>
            <person name="Carlson J."/>
            <person name="Kariba R."/>
            <person name="Muthemba S."/>
            <person name="Knop K."/>
            <person name="Barton G.J."/>
            <person name="Sherwood A.V."/>
            <person name="Lopez-Montes A."/>
            <person name="Asiedu R."/>
            <person name="Jamnadass R."/>
            <person name="Muchugi A."/>
            <person name="Goodstein D."/>
            <person name="Egesi C.N."/>
            <person name="Featherston J."/>
            <person name="Asfaw A."/>
            <person name="Simpson G.G."/>
            <person name="Dolezel J."/>
            <person name="Hendre P.S."/>
            <person name="Van Deynze A."/>
            <person name="Kumar P.L."/>
            <person name="Obidiegwu J.E."/>
            <person name="Bhattacharjee R."/>
            <person name="Rokhsar D.S."/>
        </authorList>
    </citation>
    <scope>NUCLEOTIDE SEQUENCE [LARGE SCALE GENOMIC DNA]</scope>
    <source>
        <strain evidence="2">cv. TDa95/00328</strain>
    </source>
</reference>
<accession>A0ACB7V6X0</accession>
<protein>
    <submittedName>
        <fullName evidence="1">Small auxin-up RNA protein</fullName>
    </submittedName>
</protein>
<dbReference type="Proteomes" id="UP000827976">
    <property type="component" value="Chromosome 11"/>
</dbReference>
<gene>
    <name evidence="1" type="ORF">IHE45_11G056600</name>
</gene>
<evidence type="ECO:0000313" key="2">
    <source>
        <dbReference type="Proteomes" id="UP000827976"/>
    </source>
</evidence>
<dbReference type="EMBL" id="CM037021">
    <property type="protein sequence ID" value="KAH7669124.1"/>
    <property type="molecule type" value="Genomic_DNA"/>
</dbReference>